<feature type="region of interest" description="Disordered" evidence="1">
    <location>
        <begin position="1"/>
        <end position="47"/>
    </location>
</feature>
<evidence type="ECO:0000256" key="1">
    <source>
        <dbReference type="SAM" id="MobiDB-lite"/>
    </source>
</evidence>
<name>A0ABU5K5Y4_9ACTN</name>
<reference evidence="2 3" key="1">
    <citation type="submission" date="2023-11" db="EMBL/GenBank/DDBJ databases">
        <title>Novel species in genus Nocardioides.</title>
        <authorList>
            <person name="Zhou H."/>
        </authorList>
    </citation>
    <scope>NUCLEOTIDE SEQUENCE [LARGE SCALE GENOMIC DNA]</scope>
    <source>
        <strain evidence="2 3">S-58</strain>
    </source>
</reference>
<organism evidence="2 3">
    <name type="scientific">Nocardioides renjunii</name>
    <dbReference type="NCBI Taxonomy" id="3095075"/>
    <lineage>
        <taxon>Bacteria</taxon>
        <taxon>Bacillati</taxon>
        <taxon>Actinomycetota</taxon>
        <taxon>Actinomycetes</taxon>
        <taxon>Propionibacteriales</taxon>
        <taxon>Nocardioidaceae</taxon>
        <taxon>Nocardioides</taxon>
    </lineage>
</organism>
<evidence type="ECO:0000313" key="3">
    <source>
        <dbReference type="Proteomes" id="UP001291999"/>
    </source>
</evidence>
<dbReference type="Proteomes" id="UP001291999">
    <property type="component" value="Unassembled WGS sequence"/>
</dbReference>
<comment type="caution">
    <text evidence="2">The sequence shown here is derived from an EMBL/GenBank/DDBJ whole genome shotgun (WGS) entry which is preliminary data.</text>
</comment>
<dbReference type="EMBL" id="JAXQPW010000001">
    <property type="protein sequence ID" value="MDZ5660373.1"/>
    <property type="molecule type" value="Genomic_DNA"/>
</dbReference>
<proteinExistence type="predicted"/>
<dbReference type="RefSeq" id="WP_322422927.1">
    <property type="nucleotide sequence ID" value="NZ_JAXQPW010000001.1"/>
</dbReference>
<keyword evidence="3" id="KW-1185">Reference proteome</keyword>
<evidence type="ECO:0008006" key="4">
    <source>
        <dbReference type="Google" id="ProtNLM"/>
    </source>
</evidence>
<sequence length="408" mass="45320">MRSEGDTPPEPADLPEDPANGGPDDPTDAPTTAPTDHQQARPTASEVPYVQGVHLQRTDENVREIAALTAITGEPPGLAGLLDDLKYDVRRARVVPRLLGRAVREAWRWDAYDERDLQWYPQGISTSADASDTGDIDGRRVVVTTWYSTGKDGIKRGSRVSFVDLDSGTYRHVLLVSPVFDKAGNLTLRPTSIHAGGIVWAGPYLHVAATGRGFVTARVDDIMRVAGDDDHPDELGIEGTALRSFGHRYVLPVRFTYQAHADEGHEKLRYSFMSLDRRSDPPALLAGEYALKRDATTRLARYHLDPETWQLAVGDDGFSRPIAVDEGGVRQMQGAVIASGRYHVTVSHGPWMPGSVWSGRPGSMRERRWALPMGPEDLSYWPSTDRLWSVTEHPRRRFIVSMDRSFFD</sequence>
<protein>
    <recommendedName>
        <fullName evidence="4">Secreted protein</fullName>
    </recommendedName>
</protein>
<evidence type="ECO:0000313" key="2">
    <source>
        <dbReference type="EMBL" id="MDZ5660373.1"/>
    </source>
</evidence>
<accession>A0ABU5K5Y4</accession>
<gene>
    <name evidence="2" type="ORF">SFC79_01240</name>
</gene>